<name>A0ACC1RN84_9HYPO</name>
<dbReference type="EMBL" id="JANRMS010002345">
    <property type="protein sequence ID" value="KAJ3522954.1"/>
    <property type="molecule type" value="Genomic_DNA"/>
</dbReference>
<reference evidence="1" key="1">
    <citation type="submission" date="2022-08" db="EMBL/GenBank/DDBJ databases">
        <title>Genome Sequence of Fusarium decemcellulare.</title>
        <authorList>
            <person name="Buettner E."/>
        </authorList>
    </citation>
    <scope>NUCLEOTIDE SEQUENCE</scope>
    <source>
        <strain evidence="1">Babe19</strain>
    </source>
</reference>
<evidence type="ECO:0000313" key="1">
    <source>
        <dbReference type="EMBL" id="KAJ3522954.1"/>
    </source>
</evidence>
<dbReference type="Proteomes" id="UP001148629">
    <property type="component" value="Unassembled WGS sequence"/>
</dbReference>
<sequence length="445" mass="49363">MVKTFNLFSIAPQTVELKCWPLGCPSLPTSSPDPALYSSVPKEGGRERRILVSRTYCSAVALLLPKALPGDVAVHDTHLTTSKVGKGMSVPHSNADPGKTADGRYTPEAVMVITCATVSLYNSLELLSLIFTTFRSRKGLYFWSLLLASFGVIPYAVGWLTDYFDLAGDVAGILIGDIGWMLLITGQALVLYSRLHLVLRNENILRAIKWMIIFNAVVWHTTMTVLLFTISYRPKEGRGSYNHIFNTMEKVHMTCFCVQEFVLSGLYLWKALDILKTALGSTRRIMWQLFSINVLIVAMDIGLLAVEFSGYYLWQQGLKVVMYSIKLKLEFAVLGKLIEFVQHRGDSNPGPNSTLMFDFVKMPPDRPGKTNKKAHSIAAPEAITIEHARTRSTVSSSLSPSSNRATVPGHIMVRRSVNVEGVVLEEGGNKSTDELFEDPSRASKH</sequence>
<comment type="caution">
    <text evidence="1">The sequence shown here is derived from an EMBL/GenBank/DDBJ whole genome shotgun (WGS) entry which is preliminary data.</text>
</comment>
<keyword evidence="2" id="KW-1185">Reference proteome</keyword>
<accession>A0ACC1RN84</accession>
<gene>
    <name evidence="1" type="ORF">NM208_g12645</name>
</gene>
<protein>
    <submittedName>
        <fullName evidence="1">Uncharacterized protein</fullName>
    </submittedName>
</protein>
<evidence type="ECO:0000313" key="2">
    <source>
        <dbReference type="Proteomes" id="UP001148629"/>
    </source>
</evidence>
<proteinExistence type="predicted"/>
<organism evidence="1 2">
    <name type="scientific">Fusarium decemcellulare</name>
    <dbReference type="NCBI Taxonomy" id="57161"/>
    <lineage>
        <taxon>Eukaryota</taxon>
        <taxon>Fungi</taxon>
        <taxon>Dikarya</taxon>
        <taxon>Ascomycota</taxon>
        <taxon>Pezizomycotina</taxon>
        <taxon>Sordariomycetes</taxon>
        <taxon>Hypocreomycetidae</taxon>
        <taxon>Hypocreales</taxon>
        <taxon>Nectriaceae</taxon>
        <taxon>Fusarium</taxon>
        <taxon>Fusarium decemcellulare species complex</taxon>
    </lineage>
</organism>